<dbReference type="GO" id="GO:0005634">
    <property type="term" value="C:nucleus"/>
    <property type="evidence" value="ECO:0007669"/>
    <property type="project" value="TreeGrafter"/>
</dbReference>
<protein>
    <recommendedName>
        <fullName evidence="1">non-specific serine/threonine protein kinase</fullName>
        <ecNumber evidence="1">2.7.11.1</ecNumber>
    </recommendedName>
</protein>
<keyword evidence="10" id="KW-1185">Reference proteome</keyword>
<evidence type="ECO:0000313" key="10">
    <source>
        <dbReference type="Proteomes" id="UP000182235"/>
    </source>
</evidence>
<dbReference type="AlphaFoldDB" id="A0A1J9P8K3"/>
<dbReference type="VEuPathDB" id="FungiDB:AJ78_06533"/>
<keyword evidence="6" id="KW-0067">ATP-binding</keyword>
<dbReference type="PANTHER" id="PTHR47634:SF9">
    <property type="entry name" value="PROTEIN KINASE DOMAIN-CONTAINING PROTEIN-RELATED"/>
    <property type="match status" value="1"/>
</dbReference>
<dbReference type="OrthoDB" id="5979581at2759"/>
<gene>
    <name evidence="9" type="ORF">AJ78_06533</name>
</gene>
<name>A0A1J9P8K3_9EURO</name>
<comment type="catalytic activity">
    <reaction evidence="7">
        <text>L-threonyl-[protein] + ATP = O-phospho-L-threonyl-[protein] + ADP + H(+)</text>
        <dbReference type="Rhea" id="RHEA:46608"/>
        <dbReference type="Rhea" id="RHEA-COMP:11060"/>
        <dbReference type="Rhea" id="RHEA-COMP:11605"/>
        <dbReference type="ChEBI" id="CHEBI:15378"/>
        <dbReference type="ChEBI" id="CHEBI:30013"/>
        <dbReference type="ChEBI" id="CHEBI:30616"/>
        <dbReference type="ChEBI" id="CHEBI:61977"/>
        <dbReference type="ChEBI" id="CHEBI:456216"/>
        <dbReference type="EC" id="2.7.11.1"/>
    </reaction>
</comment>
<keyword evidence="2" id="KW-0723">Serine/threonine-protein kinase</keyword>
<evidence type="ECO:0000256" key="6">
    <source>
        <dbReference type="ARBA" id="ARBA00022840"/>
    </source>
</evidence>
<dbReference type="EC" id="2.7.11.1" evidence="1"/>
<dbReference type="STRING" id="1447872.A0A1J9P8K3"/>
<comment type="caution">
    <text evidence="9">The sequence shown here is derived from an EMBL/GenBank/DDBJ whole genome shotgun (WGS) entry which is preliminary data.</text>
</comment>
<dbReference type="GO" id="GO:0005737">
    <property type="term" value="C:cytoplasm"/>
    <property type="evidence" value="ECO:0007669"/>
    <property type="project" value="TreeGrafter"/>
</dbReference>
<dbReference type="Proteomes" id="UP000182235">
    <property type="component" value="Unassembled WGS sequence"/>
</dbReference>
<evidence type="ECO:0000256" key="1">
    <source>
        <dbReference type="ARBA" id="ARBA00012513"/>
    </source>
</evidence>
<organism evidence="9 10">
    <name type="scientific">Emergomyces pasteurianus Ep9510</name>
    <dbReference type="NCBI Taxonomy" id="1447872"/>
    <lineage>
        <taxon>Eukaryota</taxon>
        <taxon>Fungi</taxon>
        <taxon>Dikarya</taxon>
        <taxon>Ascomycota</taxon>
        <taxon>Pezizomycotina</taxon>
        <taxon>Eurotiomycetes</taxon>
        <taxon>Eurotiomycetidae</taxon>
        <taxon>Onygenales</taxon>
        <taxon>Ajellomycetaceae</taxon>
        <taxon>Emergomyces</taxon>
    </lineage>
</organism>
<evidence type="ECO:0000256" key="7">
    <source>
        <dbReference type="ARBA" id="ARBA00047899"/>
    </source>
</evidence>
<evidence type="ECO:0000256" key="8">
    <source>
        <dbReference type="ARBA" id="ARBA00048679"/>
    </source>
</evidence>
<dbReference type="Gene3D" id="1.10.510.10">
    <property type="entry name" value="Transferase(Phosphotransferase) domain 1"/>
    <property type="match status" value="1"/>
</dbReference>
<evidence type="ECO:0000256" key="2">
    <source>
        <dbReference type="ARBA" id="ARBA00022527"/>
    </source>
</evidence>
<keyword evidence="5" id="KW-0418">Kinase</keyword>
<dbReference type="InterPro" id="IPR011009">
    <property type="entry name" value="Kinase-like_dom_sf"/>
</dbReference>
<evidence type="ECO:0000313" key="9">
    <source>
        <dbReference type="EMBL" id="OJD12945.1"/>
    </source>
</evidence>
<dbReference type="InterPro" id="IPR051334">
    <property type="entry name" value="SRPK"/>
</dbReference>
<dbReference type="PANTHER" id="PTHR47634">
    <property type="entry name" value="PROTEIN KINASE DOMAIN-CONTAINING PROTEIN-RELATED"/>
    <property type="match status" value="1"/>
</dbReference>
<sequence>MSTARSHLSKLSEEPYQRYRPGRYHATRLGDVYDGKYQVGRKLGYDQYSTLSPARDTTESNGVVALKILQADFSNHGMRNYEVEMLQFMKNGGSTHPGKGHILGFSDSFQHHGPHGDHICLVHEAPGPDLARYQRRLPEAQIPVPMILNQEIIIEMEEIESIVMPALPSGISKPSKFYMAYERDLVLLNIICPK</sequence>
<dbReference type="GO" id="GO:0005524">
    <property type="term" value="F:ATP binding"/>
    <property type="evidence" value="ECO:0007669"/>
    <property type="project" value="UniProtKB-KW"/>
</dbReference>
<accession>A0A1J9P8K3</accession>
<dbReference type="GO" id="GO:0000245">
    <property type="term" value="P:spliceosomal complex assembly"/>
    <property type="evidence" value="ECO:0007669"/>
    <property type="project" value="TreeGrafter"/>
</dbReference>
<dbReference type="GO" id="GO:0050684">
    <property type="term" value="P:regulation of mRNA processing"/>
    <property type="evidence" value="ECO:0007669"/>
    <property type="project" value="TreeGrafter"/>
</dbReference>
<dbReference type="Gene3D" id="3.30.200.20">
    <property type="entry name" value="Phosphorylase Kinase, domain 1"/>
    <property type="match status" value="1"/>
</dbReference>
<dbReference type="SUPFAM" id="SSF56112">
    <property type="entry name" value="Protein kinase-like (PK-like)"/>
    <property type="match status" value="1"/>
</dbReference>
<reference evidence="9 10" key="1">
    <citation type="submission" date="2015-07" db="EMBL/GenBank/DDBJ databases">
        <title>Emmonsia species relationships and genome sequence.</title>
        <authorList>
            <consortium name="The Broad Institute Genomics Platform"/>
            <person name="Cuomo C.A."/>
            <person name="Munoz J.F."/>
            <person name="Imamovic A."/>
            <person name="Priest M.E."/>
            <person name="Young S."/>
            <person name="Clay O.K."/>
            <person name="McEwen J.G."/>
        </authorList>
    </citation>
    <scope>NUCLEOTIDE SEQUENCE [LARGE SCALE GENOMIC DNA]</scope>
    <source>
        <strain evidence="9 10">UAMH 9510</strain>
    </source>
</reference>
<evidence type="ECO:0000256" key="3">
    <source>
        <dbReference type="ARBA" id="ARBA00022679"/>
    </source>
</evidence>
<evidence type="ECO:0000256" key="4">
    <source>
        <dbReference type="ARBA" id="ARBA00022741"/>
    </source>
</evidence>
<dbReference type="GO" id="GO:0004674">
    <property type="term" value="F:protein serine/threonine kinase activity"/>
    <property type="evidence" value="ECO:0007669"/>
    <property type="project" value="UniProtKB-KW"/>
</dbReference>
<keyword evidence="3" id="KW-0808">Transferase</keyword>
<keyword evidence="4" id="KW-0547">Nucleotide-binding</keyword>
<evidence type="ECO:0000256" key="5">
    <source>
        <dbReference type="ARBA" id="ARBA00022777"/>
    </source>
</evidence>
<proteinExistence type="predicted"/>
<dbReference type="EMBL" id="LGRN01000349">
    <property type="protein sequence ID" value="OJD12945.1"/>
    <property type="molecule type" value="Genomic_DNA"/>
</dbReference>
<comment type="catalytic activity">
    <reaction evidence="8">
        <text>L-seryl-[protein] + ATP = O-phospho-L-seryl-[protein] + ADP + H(+)</text>
        <dbReference type="Rhea" id="RHEA:17989"/>
        <dbReference type="Rhea" id="RHEA-COMP:9863"/>
        <dbReference type="Rhea" id="RHEA-COMP:11604"/>
        <dbReference type="ChEBI" id="CHEBI:15378"/>
        <dbReference type="ChEBI" id="CHEBI:29999"/>
        <dbReference type="ChEBI" id="CHEBI:30616"/>
        <dbReference type="ChEBI" id="CHEBI:83421"/>
        <dbReference type="ChEBI" id="CHEBI:456216"/>
        <dbReference type="EC" id="2.7.11.1"/>
    </reaction>
</comment>